<feature type="compositionally biased region" description="Polar residues" evidence="10">
    <location>
        <begin position="18"/>
        <end position="28"/>
    </location>
</feature>
<evidence type="ECO:0000256" key="9">
    <source>
        <dbReference type="PROSITE-ProRule" id="PRU00047"/>
    </source>
</evidence>
<organism evidence="12 13">
    <name type="scientific">Manduca sexta</name>
    <name type="common">Tobacco hawkmoth</name>
    <name type="synonym">Tobacco hornworm</name>
    <dbReference type="NCBI Taxonomy" id="7130"/>
    <lineage>
        <taxon>Eukaryota</taxon>
        <taxon>Metazoa</taxon>
        <taxon>Ecdysozoa</taxon>
        <taxon>Arthropoda</taxon>
        <taxon>Hexapoda</taxon>
        <taxon>Insecta</taxon>
        <taxon>Pterygota</taxon>
        <taxon>Neoptera</taxon>
        <taxon>Endopterygota</taxon>
        <taxon>Lepidoptera</taxon>
        <taxon>Glossata</taxon>
        <taxon>Ditrysia</taxon>
        <taxon>Bombycoidea</taxon>
        <taxon>Sphingidae</taxon>
        <taxon>Sphinginae</taxon>
        <taxon>Sphingini</taxon>
        <taxon>Manduca</taxon>
    </lineage>
</organism>
<feature type="region of interest" description="Disordered" evidence="10">
    <location>
        <begin position="638"/>
        <end position="744"/>
    </location>
</feature>
<reference evidence="12" key="1">
    <citation type="journal article" date="2016" name="Insect Biochem. Mol. Biol.">
        <title>Multifaceted biological insights from a draft genome sequence of the tobacco hornworm moth, Manduca sexta.</title>
        <authorList>
            <person name="Kanost M.R."/>
            <person name="Arrese E.L."/>
            <person name="Cao X."/>
            <person name="Chen Y.R."/>
            <person name="Chellapilla S."/>
            <person name="Goldsmith M.R."/>
            <person name="Grosse-Wilde E."/>
            <person name="Heckel D.G."/>
            <person name="Herndon N."/>
            <person name="Jiang H."/>
            <person name="Papanicolaou A."/>
            <person name="Qu J."/>
            <person name="Soulages J.L."/>
            <person name="Vogel H."/>
            <person name="Walters J."/>
            <person name="Waterhouse R.M."/>
            <person name="Ahn S.J."/>
            <person name="Almeida F.C."/>
            <person name="An C."/>
            <person name="Aqrawi P."/>
            <person name="Bretschneider A."/>
            <person name="Bryant W.B."/>
            <person name="Bucks S."/>
            <person name="Chao H."/>
            <person name="Chevignon G."/>
            <person name="Christen J.M."/>
            <person name="Clarke D.F."/>
            <person name="Dittmer N.T."/>
            <person name="Ferguson L.C.F."/>
            <person name="Garavelou S."/>
            <person name="Gordon K.H.J."/>
            <person name="Gunaratna R.T."/>
            <person name="Han Y."/>
            <person name="Hauser F."/>
            <person name="He Y."/>
            <person name="Heidel-Fischer H."/>
            <person name="Hirsh A."/>
            <person name="Hu Y."/>
            <person name="Jiang H."/>
            <person name="Kalra D."/>
            <person name="Klinner C."/>
            <person name="Konig C."/>
            <person name="Kovar C."/>
            <person name="Kroll A.R."/>
            <person name="Kuwar S.S."/>
            <person name="Lee S.L."/>
            <person name="Lehman R."/>
            <person name="Li K."/>
            <person name="Li Z."/>
            <person name="Liang H."/>
            <person name="Lovelace S."/>
            <person name="Lu Z."/>
            <person name="Mansfield J.H."/>
            <person name="McCulloch K.J."/>
            <person name="Mathew T."/>
            <person name="Morton B."/>
            <person name="Muzny D.M."/>
            <person name="Neunemann D."/>
            <person name="Ongeri F."/>
            <person name="Pauchet Y."/>
            <person name="Pu L.L."/>
            <person name="Pyrousis I."/>
            <person name="Rao X.J."/>
            <person name="Redding A."/>
            <person name="Roesel C."/>
            <person name="Sanchez-Gracia A."/>
            <person name="Schaack S."/>
            <person name="Shukla A."/>
            <person name="Tetreau G."/>
            <person name="Wang Y."/>
            <person name="Xiong G.H."/>
            <person name="Traut W."/>
            <person name="Walsh T.K."/>
            <person name="Worley K.C."/>
            <person name="Wu D."/>
            <person name="Wu W."/>
            <person name="Wu Y.Q."/>
            <person name="Zhang X."/>
            <person name="Zou Z."/>
            <person name="Zucker H."/>
            <person name="Briscoe A.D."/>
            <person name="Burmester T."/>
            <person name="Clem R.J."/>
            <person name="Feyereisen R."/>
            <person name="Grimmelikhuijzen C.J.P."/>
            <person name="Hamodrakas S.J."/>
            <person name="Hansson B.S."/>
            <person name="Huguet E."/>
            <person name="Jermiin L.S."/>
            <person name="Lan Q."/>
            <person name="Lehman H.K."/>
            <person name="Lorenzen M."/>
            <person name="Merzendorfer H."/>
            <person name="Michalopoulos I."/>
            <person name="Morton D.B."/>
            <person name="Muthukrishnan S."/>
            <person name="Oakeshott J.G."/>
            <person name="Palmer W."/>
            <person name="Park Y."/>
            <person name="Passarelli A.L."/>
            <person name="Rozas J."/>
            <person name="Schwartz L.M."/>
            <person name="Smith W."/>
            <person name="Southgate A."/>
            <person name="Vilcinskas A."/>
            <person name="Vogt R."/>
            <person name="Wang P."/>
            <person name="Werren J."/>
            <person name="Yu X.Q."/>
            <person name="Zhou J.J."/>
            <person name="Brown S.J."/>
            <person name="Scherer S.E."/>
            <person name="Richards S."/>
            <person name="Blissard G.W."/>
        </authorList>
    </citation>
    <scope>NUCLEOTIDE SEQUENCE</scope>
</reference>
<keyword evidence="5" id="KW-0862">Zinc</keyword>
<reference evidence="12" key="2">
    <citation type="submission" date="2020-12" db="EMBL/GenBank/DDBJ databases">
        <authorList>
            <person name="Kanost M."/>
        </authorList>
    </citation>
    <scope>NUCLEOTIDE SEQUENCE</scope>
</reference>
<comment type="caution">
    <text evidence="12">The sequence shown here is derived from an EMBL/GenBank/DDBJ whole genome shotgun (WGS) entry which is preliminary data.</text>
</comment>
<evidence type="ECO:0000313" key="13">
    <source>
        <dbReference type="Proteomes" id="UP000791440"/>
    </source>
</evidence>
<evidence type="ECO:0000256" key="1">
    <source>
        <dbReference type="ARBA" id="ARBA00004123"/>
    </source>
</evidence>
<dbReference type="GO" id="GO:0071039">
    <property type="term" value="P:nuclear polyadenylation-dependent CUT catabolic process"/>
    <property type="evidence" value="ECO:0007669"/>
    <property type="project" value="TreeGrafter"/>
</dbReference>
<dbReference type="GO" id="GO:0071035">
    <property type="term" value="P:nuclear polyadenylation-dependent rRNA catabolic process"/>
    <property type="evidence" value="ECO:0007669"/>
    <property type="project" value="TreeGrafter"/>
</dbReference>
<dbReference type="GO" id="GO:0031499">
    <property type="term" value="C:TRAMP complex"/>
    <property type="evidence" value="ECO:0007669"/>
    <property type="project" value="TreeGrafter"/>
</dbReference>
<feature type="region of interest" description="Disordered" evidence="10">
    <location>
        <begin position="329"/>
        <end position="351"/>
    </location>
</feature>
<dbReference type="SMART" id="SM00343">
    <property type="entry name" value="ZnF_C2HC"/>
    <property type="match status" value="5"/>
</dbReference>
<dbReference type="Proteomes" id="UP000791440">
    <property type="component" value="Unassembled WGS sequence"/>
</dbReference>
<evidence type="ECO:0000256" key="8">
    <source>
        <dbReference type="ARBA" id="ARBA00043023"/>
    </source>
</evidence>
<feature type="compositionally biased region" description="Low complexity" evidence="10">
    <location>
        <begin position="644"/>
        <end position="658"/>
    </location>
</feature>
<evidence type="ECO:0000256" key="10">
    <source>
        <dbReference type="SAM" id="MobiDB-lite"/>
    </source>
</evidence>
<dbReference type="InterPro" id="IPR001878">
    <property type="entry name" value="Znf_CCHC"/>
</dbReference>
<dbReference type="GO" id="GO:0071031">
    <property type="term" value="P:nuclear mRNA surveillance of mRNA 3'-end processing"/>
    <property type="evidence" value="ECO:0007669"/>
    <property type="project" value="TreeGrafter"/>
</dbReference>
<feature type="compositionally biased region" description="Basic and acidic residues" evidence="10">
    <location>
        <begin position="1"/>
        <end position="16"/>
    </location>
</feature>
<dbReference type="AlphaFoldDB" id="A0A921YM59"/>
<dbReference type="GO" id="GO:0071037">
    <property type="term" value="P:nuclear polyadenylation-dependent snRNA catabolic process"/>
    <property type="evidence" value="ECO:0007669"/>
    <property type="project" value="TreeGrafter"/>
</dbReference>
<keyword evidence="6" id="KW-0539">Nucleus</keyword>
<feature type="compositionally biased region" description="Polar residues" evidence="10">
    <location>
        <begin position="81"/>
        <end position="93"/>
    </location>
</feature>
<evidence type="ECO:0000259" key="11">
    <source>
        <dbReference type="PROSITE" id="PS50158"/>
    </source>
</evidence>
<evidence type="ECO:0000256" key="2">
    <source>
        <dbReference type="ARBA" id="ARBA00022723"/>
    </source>
</evidence>
<name>A0A921YM59_MANSE</name>
<feature type="compositionally biased region" description="Polar residues" evidence="10">
    <location>
        <begin position="735"/>
        <end position="744"/>
    </location>
</feature>
<dbReference type="PANTHER" id="PTHR46543">
    <property type="entry name" value="ZINC FINGER CCHC DOMAIN-CONTAINING PROTEIN 7"/>
    <property type="match status" value="1"/>
</dbReference>
<keyword evidence="4 9" id="KW-0863">Zinc-finger</keyword>
<proteinExistence type="predicted"/>
<feature type="compositionally biased region" description="Basic and acidic residues" evidence="10">
    <location>
        <begin position="724"/>
        <end position="733"/>
    </location>
</feature>
<protein>
    <recommendedName>
        <fullName evidence="7">Zinc finger CCHC domain-containing protein 7</fullName>
    </recommendedName>
    <alternativeName>
        <fullName evidence="8">TRAMP-like complex RNA-binding factor ZCCHC7</fullName>
    </alternativeName>
</protein>
<evidence type="ECO:0000256" key="7">
    <source>
        <dbReference type="ARBA" id="ARBA00041190"/>
    </source>
</evidence>
<dbReference type="InterPro" id="IPR051644">
    <property type="entry name" value="TRAMP_AT-DNA-binding"/>
</dbReference>
<comment type="subcellular location">
    <subcellularLocation>
        <location evidence="1">Nucleus</location>
    </subcellularLocation>
</comment>
<evidence type="ECO:0000256" key="5">
    <source>
        <dbReference type="ARBA" id="ARBA00022833"/>
    </source>
</evidence>
<dbReference type="GO" id="GO:0008270">
    <property type="term" value="F:zinc ion binding"/>
    <property type="evidence" value="ECO:0007669"/>
    <property type="project" value="UniProtKB-KW"/>
</dbReference>
<sequence length="1129" mass="127816">MLHHVDETQSDVKESSQNDEQTAENAPRSTIRRYWRTSGDYIKATAPKDAQPAIKTAPKDPPVVKPATNTSVPKEERRKSTAIQSSTNQPVIQLPPQNVKSTVEIVESELDKPVLLESSDEDEVIEVALPPKPTITIESSDEDELQIIKTNSPAKLQNKLPERSVSASPVPSVVSSVSDEFIRGDCIALNISSRRTDNPSFDFSLHGSDLLDQSTPSKKKKKKKSKEALTSTPIVTQKSAADECFATPKSKAKNKKRKSYTISEKSVPNADVYDSDSNQSIIETNKSASYVVSEKSLPSADVYESDSSYSELVKEKNVPQINDIVSSDSNISLDKPLEETPKTTGKNKHSQNELAVPIVDLTQNDTYISLDTSDICESIVMGNVSGFPESENYGDENVPQNDISKFVSTKIPPILNEDLDFDNLKGKNKVCKRRRYSLTTLRADMEKFYNESWGGENFNHREIQKNMSRDKSLWAIDPKDRVPTSAKRRVTCNYCNRPGHRDDTCRMKPPVCYMCGHTGHFEPRCPRKICINCGSPNHMYSTMCRNCCSWGTIRCNECGQNGHPASHCPDIWRRYHNTIDLNVPLEKCTQTRKHFQLYCSGCTRRGHLIHTCRSTLPFSGLPINSPYVYLYRPVYSSSPQDMQNESNNSKNVKASNNNDQDTSMSPANNSRLERNKRQSKSPTVHETHVNKKRNLSITDEVDLKRSTKSPINNTQRKTSLSSDDNNKNKKEINKTPTVHSPKTVSSGQKALDFIAVGSTNFDKRGHIIQDNEVSDTSDVVTSARIYVTNEIINNLKSKEGEVWLNDTMAKHNVVVECIETNSFLSIKGKVGDQEAFQTALREWSNIQNEETTAHNDSNVSNDSKNDQCDLSLIPKNRNNLLRQLSKALNSLKEDIGDPKDLYKELTFFQNRHQQLLKQKTVSPKQVSNNRCNINLMLKKLNMVLLGQAGLADGSQHLSELHLFHEQLMNSTQKFIPPELRKEIGHHYYNIFAAIPRDDYVELLKKFYQTSTAFKRKKKERSFHLNPKINRFNKSLNSNPHQQIYAHVEKPTKFGDNVSSNNMRQKLVFYHQRLLKTQPNGAVLKKTRVELVRKLHSFIASMFRNEKVSSKTMKKMKKAQEQAHTFLANV</sequence>
<dbReference type="EMBL" id="JH668289">
    <property type="protein sequence ID" value="KAG6441838.1"/>
    <property type="molecule type" value="Genomic_DNA"/>
</dbReference>
<feature type="region of interest" description="Disordered" evidence="10">
    <location>
        <begin position="204"/>
        <end position="232"/>
    </location>
</feature>
<keyword evidence="13" id="KW-1185">Reference proteome</keyword>
<keyword evidence="3" id="KW-0677">Repeat</keyword>
<feature type="domain" description="CCHC-type" evidence="11">
    <location>
        <begin position="512"/>
        <end position="527"/>
    </location>
</feature>
<gene>
    <name evidence="12" type="ORF">O3G_MSEX002053</name>
</gene>
<feature type="domain" description="CCHC-type" evidence="11">
    <location>
        <begin position="554"/>
        <end position="570"/>
    </location>
</feature>
<dbReference type="GO" id="GO:0071038">
    <property type="term" value="P:TRAMP-dependent tRNA surveillance pathway"/>
    <property type="evidence" value="ECO:0007669"/>
    <property type="project" value="TreeGrafter"/>
</dbReference>
<dbReference type="GO" id="GO:0003723">
    <property type="term" value="F:RNA binding"/>
    <property type="evidence" value="ECO:0007669"/>
    <property type="project" value="TreeGrafter"/>
</dbReference>
<evidence type="ECO:0000313" key="12">
    <source>
        <dbReference type="EMBL" id="KAG6441838.1"/>
    </source>
</evidence>
<accession>A0A921YM59</accession>
<dbReference type="PROSITE" id="PS50158">
    <property type="entry name" value="ZF_CCHC"/>
    <property type="match status" value="2"/>
</dbReference>
<evidence type="ECO:0000256" key="4">
    <source>
        <dbReference type="ARBA" id="ARBA00022771"/>
    </source>
</evidence>
<feature type="compositionally biased region" description="Polar residues" evidence="10">
    <location>
        <begin position="708"/>
        <end position="723"/>
    </location>
</feature>
<feature type="compositionally biased region" description="Polar residues" evidence="10">
    <location>
        <begin position="659"/>
        <end position="670"/>
    </location>
</feature>
<evidence type="ECO:0000256" key="6">
    <source>
        <dbReference type="ARBA" id="ARBA00023242"/>
    </source>
</evidence>
<feature type="region of interest" description="Disordered" evidence="10">
    <location>
        <begin position="1"/>
        <end position="93"/>
    </location>
</feature>
<evidence type="ECO:0000256" key="3">
    <source>
        <dbReference type="ARBA" id="ARBA00022737"/>
    </source>
</evidence>
<dbReference type="GO" id="GO:0071036">
    <property type="term" value="P:nuclear polyadenylation-dependent snoRNA catabolic process"/>
    <property type="evidence" value="ECO:0007669"/>
    <property type="project" value="TreeGrafter"/>
</dbReference>
<dbReference type="PANTHER" id="PTHR46543:SF1">
    <property type="entry name" value="ZINC FINGER CCHC DOMAIN-CONTAINING PROTEIN 7"/>
    <property type="match status" value="1"/>
</dbReference>
<keyword evidence="2" id="KW-0479">Metal-binding</keyword>